<proteinExistence type="predicted"/>
<evidence type="ECO:0000313" key="3">
    <source>
        <dbReference type="Proteomes" id="UP000234331"/>
    </source>
</evidence>
<dbReference type="EMBL" id="FZMO01000526">
    <property type="protein sequence ID" value="SNQ51114.1"/>
    <property type="molecule type" value="Genomic_DNA"/>
</dbReference>
<gene>
    <name evidence="2" type="ORF">FRACA_600025</name>
</gene>
<organism evidence="2 3">
    <name type="scientific">Frankia canadensis</name>
    <dbReference type="NCBI Taxonomy" id="1836972"/>
    <lineage>
        <taxon>Bacteria</taxon>
        <taxon>Bacillati</taxon>
        <taxon>Actinomycetota</taxon>
        <taxon>Actinomycetes</taxon>
        <taxon>Frankiales</taxon>
        <taxon>Frankiaceae</taxon>
        <taxon>Frankia</taxon>
    </lineage>
</organism>
<dbReference type="AlphaFoldDB" id="A0A2I2KZL8"/>
<protein>
    <submittedName>
        <fullName evidence="2">Uncharacterized protein</fullName>
    </submittedName>
</protein>
<evidence type="ECO:0000313" key="2">
    <source>
        <dbReference type="EMBL" id="SNQ51114.1"/>
    </source>
</evidence>
<keyword evidence="3" id="KW-1185">Reference proteome</keyword>
<feature type="region of interest" description="Disordered" evidence="1">
    <location>
        <begin position="1"/>
        <end position="20"/>
    </location>
</feature>
<evidence type="ECO:0000256" key="1">
    <source>
        <dbReference type="SAM" id="MobiDB-lite"/>
    </source>
</evidence>
<accession>A0A2I2KZL8</accession>
<sequence>MSRRIAAGTGGAERSRRRPDEIGLFGDVTYQRPARPSSVVTRAGTVRIAGRKGNASSGGDAWRQGQPRDTCDSIREIAIKIRIRRLVWQLPYPKARSGRPI</sequence>
<dbReference type="Proteomes" id="UP000234331">
    <property type="component" value="Unassembled WGS sequence"/>
</dbReference>
<reference evidence="2 3" key="1">
    <citation type="submission" date="2017-06" db="EMBL/GenBank/DDBJ databases">
        <authorList>
            <person name="Kim H.J."/>
            <person name="Triplett B.A."/>
        </authorList>
    </citation>
    <scope>NUCLEOTIDE SEQUENCE [LARGE SCALE GENOMIC DNA]</scope>
    <source>
        <strain evidence="2">FRACA_ARgP5</strain>
    </source>
</reference>
<name>A0A2I2KZL8_9ACTN</name>